<dbReference type="Proteomes" id="UP000034407">
    <property type="component" value="Unassembled WGS sequence"/>
</dbReference>
<sequence length="73" mass="8763">MNNGQERFFNFIMERVSLENQDKAKELLNESFKKQDEGTFNKEYMLSFIPRMFELIKPECIEEVKNIMANHKA</sequence>
<accession>A0A0M3DHB7</accession>
<dbReference type="AlphaFoldDB" id="A0A0M3DHB7"/>
<dbReference type="OrthoDB" id="1652026at2"/>
<dbReference type="PATRIC" id="fig|1629550.3.peg.1101"/>
<evidence type="ECO:0000313" key="2">
    <source>
        <dbReference type="Proteomes" id="UP000034407"/>
    </source>
</evidence>
<protein>
    <submittedName>
        <fullName evidence="1">Uncharacterized protein</fullName>
    </submittedName>
</protein>
<proteinExistence type="predicted"/>
<dbReference type="RefSeq" id="WP_046822837.1">
    <property type="nucleotide sequence ID" value="NZ_LBBT01000179.1"/>
</dbReference>
<comment type="caution">
    <text evidence="1">The sequence shown here is derived from an EMBL/GenBank/DDBJ whole genome shotgun (WGS) entry which is preliminary data.</text>
</comment>
<name>A0A0M3DHB7_9FIRM</name>
<organism evidence="1 2">
    <name type="scientific">Paraclostridium benzoelyticum</name>
    <dbReference type="NCBI Taxonomy" id="1629550"/>
    <lineage>
        <taxon>Bacteria</taxon>
        <taxon>Bacillati</taxon>
        <taxon>Bacillota</taxon>
        <taxon>Clostridia</taxon>
        <taxon>Peptostreptococcales</taxon>
        <taxon>Peptostreptococcaceae</taxon>
        <taxon>Paraclostridium</taxon>
    </lineage>
</organism>
<keyword evidence="2" id="KW-1185">Reference proteome</keyword>
<dbReference type="EMBL" id="LBBT01000179">
    <property type="protein sequence ID" value="KKY01521.1"/>
    <property type="molecule type" value="Genomic_DNA"/>
</dbReference>
<reference evidence="1 2" key="1">
    <citation type="submission" date="2015-04" db="EMBL/GenBank/DDBJ databases">
        <title>Microcin producing Clostridium sp. JC272T.</title>
        <authorList>
            <person name="Jyothsna T."/>
            <person name="Sasikala C."/>
            <person name="Ramana C."/>
        </authorList>
    </citation>
    <scope>NUCLEOTIDE SEQUENCE [LARGE SCALE GENOMIC DNA]</scope>
    <source>
        <strain evidence="1 2">JC272</strain>
    </source>
</reference>
<evidence type="ECO:0000313" key="1">
    <source>
        <dbReference type="EMBL" id="KKY01521.1"/>
    </source>
</evidence>
<gene>
    <name evidence="1" type="ORF">VN21_08310</name>
</gene>